<protein>
    <recommendedName>
        <fullName evidence="1">FAS1 domain-containing protein</fullName>
    </recommendedName>
</protein>
<dbReference type="Proteomes" id="UP000012073">
    <property type="component" value="Unassembled WGS sequence"/>
</dbReference>
<dbReference type="STRING" id="2769.R7QRM9"/>
<accession>R7QRM9</accession>
<dbReference type="InterPro" id="IPR036378">
    <property type="entry name" value="FAS1_dom_sf"/>
</dbReference>
<organism evidence="2 3">
    <name type="scientific">Chondrus crispus</name>
    <name type="common">Carrageen Irish moss</name>
    <name type="synonym">Polymorpha crispa</name>
    <dbReference type="NCBI Taxonomy" id="2769"/>
    <lineage>
        <taxon>Eukaryota</taxon>
        <taxon>Rhodophyta</taxon>
        <taxon>Florideophyceae</taxon>
        <taxon>Rhodymeniophycidae</taxon>
        <taxon>Gigartinales</taxon>
        <taxon>Gigartinaceae</taxon>
        <taxon>Chondrus</taxon>
    </lineage>
</organism>
<dbReference type="SMART" id="SM00554">
    <property type="entry name" value="FAS1"/>
    <property type="match status" value="1"/>
</dbReference>
<dbReference type="Gramene" id="CDF41152">
    <property type="protein sequence ID" value="CDF41152"/>
    <property type="gene ID" value="CHC_T00007705001"/>
</dbReference>
<evidence type="ECO:0000313" key="2">
    <source>
        <dbReference type="EMBL" id="CDF41152.1"/>
    </source>
</evidence>
<dbReference type="AlphaFoldDB" id="R7QRM9"/>
<dbReference type="InterPro" id="IPR000782">
    <property type="entry name" value="FAS1_domain"/>
</dbReference>
<dbReference type="KEGG" id="ccp:CHC_T00007705001"/>
<dbReference type="SUPFAM" id="SSF82153">
    <property type="entry name" value="FAS1 domain"/>
    <property type="match status" value="1"/>
</dbReference>
<sequence length="279" mass="29736">MQHGKTVKESLVDANKYKTLIQLAEAAGVDLDVSNCTVFAPNDAAFASTPPGFVTNLLARPAEAAAVIARHILPDRVYTSKQIRGCGFWDGVPGGPLPYEGLGAIVRVGNTRILNDSCNDECVNGIIHTVDAVISTPMHKPEGVAKTYVPSVPTFTDSTVGSLYPTGTYSRDTSRAVGACLPSTSGGRKAMGLVNQLPFWQYGPPFNAAKQEDYEPISIAQPEGASVDYQLMPPGTVIVTPDEVSADKLLPVSGMSKYIGKTKRLVEEGAQSDYSRLPY</sequence>
<dbReference type="OMA" id="GMSKYIG"/>
<proteinExistence type="predicted"/>
<keyword evidence="3" id="KW-1185">Reference proteome</keyword>
<dbReference type="OrthoDB" id="286301at2759"/>
<dbReference type="GeneID" id="17319167"/>
<dbReference type="PROSITE" id="PS50213">
    <property type="entry name" value="FAS1"/>
    <property type="match status" value="1"/>
</dbReference>
<dbReference type="Pfam" id="PF02469">
    <property type="entry name" value="Fasciclin"/>
    <property type="match status" value="1"/>
</dbReference>
<name>R7QRM9_CHOCR</name>
<dbReference type="EMBL" id="HG002310">
    <property type="protein sequence ID" value="CDF41152.1"/>
    <property type="molecule type" value="Genomic_DNA"/>
</dbReference>
<dbReference type="Gene3D" id="2.30.180.10">
    <property type="entry name" value="FAS1 domain"/>
    <property type="match status" value="1"/>
</dbReference>
<reference evidence="3" key="1">
    <citation type="journal article" date="2013" name="Proc. Natl. Acad. Sci. U.S.A.">
        <title>Genome structure and metabolic features in the red seaweed Chondrus crispus shed light on evolution of the Archaeplastida.</title>
        <authorList>
            <person name="Collen J."/>
            <person name="Porcel B."/>
            <person name="Carre W."/>
            <person name="Ball S.G."/>
            <person name="Chaparro C."/>
            <person name="Tonon T."/>
            <person name="Barbeyron T."/>
            <person name="Michel G."/>
            <person name="Noel B."/>
            <person name="Valentin K."/>
            <person name="Elias M."/>
            <person name="Artiguenave F."/>
            <person name="Arun A."/>
            <person name="Aury J.M."/>
            <person name="Barbosa-Neto J.F."/>
            <person name="Bothwell J.H."/>
            <person name="Bouget F.Y."/>
            <person name="Brillet L."/>
            <person name="Cabello-Hurtado F."/>
            <person name="Capella-Gutierrez S."/>
            <person name="Charrier B."/>
            <person name="Cladiere L."/>
            <person name="Cock J.M."/>
            <person name="Coelho S.M."/>
            <person name="Colleoni C."/>
            <person name="Czjzek M."/>
            <person name="Da Silva C."/>
            <person name="Delage L."/>
            <person name="Denoeud F."/>
            <person name="Deschamps P."/>
            <person name="Dittami S.M."/>
            <person name="Gabaldon T."/>
            <person name="Gachon C.M."/>
            <person name="Groisillier A."/>
            <person name="Herve C."/>
            <person name="Jabbari K."/>
            <person name="Katinka M."/>
            <person name="Kloareg B."/>
            <person name="Kowalczyk N."/>
            <person name="Labadie K."/>
            <person name="Leblanc C."/>
            <person name="Lopez P.J."/>
            <person name="McLachlan D.H."/>
            <person name="Meslet-Cladiere L."/>
            <person name="Moustafa A."/>
            <person name="Nehr Z."/>
            <person name="Nyvall Collen P."/>
            <person name="Panaud O."/>
            <person name="Partensky F."/>
            <person name="Poulain J."/>
            <person name="Rensing S.A."/>
            <person name="Rousvoal S."/>
            <person name="Samson G."/>
            <person name="Symeonidi A."/>
            <person name="Weissenbach J."/>
            <person name="Zambounis A."/>
            <person name="Wincker P."/>
            <person name="Boyen C."/>
        </authorList>
    </citation>
    <scope>NUCLEOTIDE SEQUENCE [LARGE SCALE GENOMIC DNA]</scope>
    <source>
        <strain evidence="3">cv. Stackhouse</strain>
    </source>
</reference>
<gene>
    <name evidence="2" type="ORF">CHC_T00007705001</name>
</gene>
<feature type="domain" description="FAS1" evidence="1">
    <location>
        <begin position="4"/>
        <end position="134"/>
    </location>
</feature>
<evidence type="ECO:0000259" key="1">
    <source>
        <dbReference type="PROSITE" id="PS50213"/>
    </source>
</evidence>
<dbReference type="RefSeq" id="XP_005711446.1">
    <property type="nucleotide sequence ID" value="XM_005711389.1"/>
</dbReference>
<evidence type="ECO:0000313" key="3">
    <source>
        <dbReference type="Proteomes" id="UP000012073"/>
    </source>
</evidence>